<organism evidence="2 3">
    <name type="scientific">Actinoallomurus vinaceus</name>
    <dbReference type="NCBI Taxonomy" id="1080074"/>
    <lineage>
        <taxon>Bacteria</taxon>
        <taxon>Bacillati</taxon>
        <taxon>Actinomycetota</taxon>
        <taxon>Actinomycetes</taxon>
        <taxon>Streptosporangiales</taxon>
        <taxon>Thermomonosporaceae</taxon>
        <taxon>Actinoallomurus</taxon>
    </lineage>
</organism>
<sequence length="261" mass="26923">MRELAGLCAAAVLVGGVAALALSLAAKLTDWETTRVIWPMTGRSRRLAGPAQVTVAEGLVVVAALVPSPVPARLGLLGTVFTAYTIAALQMRGRRCACFGSWIPTRFTTGHAVGCAIVAVAAFAGVLGPSGVWPACGEAAVGVGLAGAAVAWPWRRSGTGDLLAPADVDHIVIFTAESCRYCAALEAQRDRYEAMADCPVRFRRADTEEDATAAGGAFPAAVAYDANGTAISEAAHGLAAIRDLLRRATPHSRRPGSQVTT</sequence>
<dbReference type="EMBL" id="BAABHK010000003">
    <property type="protein sequence ID" value="GAA4624061.1"/>
    <property type="molecule type" value="Genomic_DNA"/>
</dbReference>
<comment type="caution">
    <text evidence="2">The sequence shown here is derived from an EMBL/GenBank/DDBJ whole genome shotgun (WGS) entry which is preliminary data.</text>
</comment>
<keyword evidence="3" id="KW-1185">Reference proteome</keyword>
<protein>
    <recommendedName>
        <fullName evidence="4">Methylamine utilization protein MauE</fullName>
    </recommendedName>
</protein>
<feature type="transmembrane region" description="Helical" evidence="1">
    <location>
        <begin position="109"/>
        <end position="126"/>
    </location>
</feature>
<evidence type="ECO:0008006" key="4">
    <source>
        <dbReference type="Google" id="ProtNLM"/>
    </source>
</evidence>
<feature type="transmembrane region" description="Helical" evidence="1">
    <location>
        <begin position="70"/>
        <end position="89"/>
    </location>
</feature>
<gene>
    <name evidence="2" type="ORF">GCM10023196_022700</name>
</gene>
<dbReference type="RefSeq" id="WP_345430665.1">
    <property type="nucleotide sequence ID" value="NZ_BAABHK010000003.1"/>
</dbReference>
<dbReference type="Proteomes" id="UP001501442">
    <property type="component" value="Unassembled WGS sequence"/>
</dbReference>
<accession>A0ABP8U813</accession>
<evidence type="ECO:0000256" key="1">
    <source>
        <dbReference type="SAM" id="Phobius"/>
    </source>
</evidence>
<keyword evidence="1" id="KW-0472">Membrane</keyword>
<reference evidence="3" key="1">
    <citation type="journal article" date="2019" name="Int. J. Syst. Evol. Microbiol.">
        <title>The Global Catalogue of Microorganisms (GCM) 10K type strain sequencing project: providing services to taxonomists for standard genome sequencing and annotation.</title>
        <authorList>
            <consortium name="The Broad Institute Genomics Platform"/>
            <consortium name="The Broad Institute Genome Sequencing Center for Infectious Disease"/>
            <person name="Wu L."/>
            <person name="Ma J."/>
        </authorList>
    </citation>
    <scope>NUCLEOTIDE SEQUENCE [LARGE SCALE GENOMIC DNA]</scope>
    <source>
        <strain evidence="3">JCM 17939</strain>
    </source>
</reference>
<keyword evidence="1" id="KW-0812">Transmembrane</keyword>
<name>A0ABP8U813_9ACTN</name>
<evidence type="ECO:0000313" key="2">
    <source>
        <dbReference type="EMBL" id="GAA4624061.1"/>
    </source>
</evidence>
<keyword evidence="1" id="KW-1133">Transmembrane helix</keyword>
<evidence type="ECO:0000313" key="3">
    <source>
        <dbReference type="Proteomes" id="UP001501442"/>
    </source>
</evidence>
<proteinExistence type="predicted"/>